<dbReference type="PROSITE" id="PS50075">
    <property type="entry name" value="CARRIER"/>
    <property type="match status" value="1"/>
</dbReference>
<keyword evidence="1" id="KW-0472">Membrane</keyword>
<evidence type="ECO:0000313" key="3">
    <source>
        <dbReference type="EMBL" id="TWU32630.1"/>
    </source>
</evidence>
<feature type="transmembrane region" description="Helical" evidence="1">
    <location>
        <begin position="163"/>
        <end position="182"/>
    </location>
</feature>
<comment type="caution">
    <text evidence="3">The sequence shown here is derived from an EMBL/GenBank/DDBJ whole genome shotgun (WGS) entry which is preliminary data.</text>
</comment>
<organism evidence="3 4">
    <name type="scientific">Novipirellula artificiosorum</name>
    <dbReference type="NCBI Taxonomy" id="2528016"/>
    <lineage>
        <taxon>Bacteria</taxon>
        <taxon>Pseudomonadati</taxon>
        <taxon>Planctomycetota</taxon>
        <taxon>Planctomycetia</taxon>
        <taxon>Pirellulales</taxon>
        <taxon>Pirellulaceae</taxon>
        <taxon>Novipirellula</taxon>
    </lineage>
</organism>
<sequence length="256" mass="29172">MSSQIVRRRNRDRREHVDWKTKMGLDAVEIVMEVEESFEITIPEDRAVNVRTVGDLYAIVLDLTKDITRDHSVCVTAATFHLLRRHLIPHVTDAQSIRPSWRIADTLPLRGRQRLWARLGHELDLRMPPLQRPYWMTLTSILLTATAAWFCYATFAADNASGLGAFLGLLTIVFVGLVLAAVTKPFQLFPAKTYTDYRRPVTQIVALNYAKISEQHNSWNATDIWNVLQVIIVEQLGVKKEAVTPTANFVYDLGMN</sequence>
<evidence type="ECO:0000256" key="1">
    <source>
        <dbReference type="SAM" id="Phobius"/>
    </source>
</evidence>
<feature type="transmembrane region" description="Helical" evidence="1">
    <location>
        <begin position="134"/>
        <end position="157"/>
    </location>
</feature>
<dbReference type="OrthoDB" id="291240at2"/>
<reference evidence="3 4" key="1">
    <citation type="submission" date="2019-02" db="EMBL/GenBank/DDBJ databases">
        <title>Deep-cultivation of Planctomycetes and their phenomic and genomic characterization uncovers novel biology.</title>
        <authorList>
            <person name="Wiegand S."/>
            <person name="Jogler M."/>
            <person name="Boedeker C."/>
            <person name="Pinto D."/>
            <person name="Vollmers J."/>
            <person name="Rivas-Marin E."/>
            <person name="Kohn T."/>
            <person name="Peeters S.H."/>
            <person name="Heuer A."/>
            <person name="Rast P."/>
            <person name="Oberbeckmann S."/>
            <person name="Bunk B."/>
            <person name="Jeske O."/>
            <person name="Meyerdierks A."/>
            <person name="Storesund J.E."/>
            <person name="Kallscheuer N."/>
            <person name="Luecker S."/>
            <person name="Lage O.M."/>
            <person name="Pohl T."/>
            <person name="Merkel B.J."/>
            <person name="Hornburger P."/>
            <person name="Mueller R.-W."/>
            <person name="Bruemmer F."/>
            <person name="Labrenz M."/>
            <person name="Spormann A.M."/>
            <person name="Op Den Camp H."/>
            <person name="Overmann J."/>
            <person name="Amann R."/>
            <person name="Jetten M.S.M."/>
            <person name="Mascher T."/>
            <person name="Medema M.H."/>
            <person name="Devos D.P."/>
            <person name="Kaster A.-K."/>
            <person name="Ovreas L."/>
            <person name="Rohde M."/>
            <person name="Galperin M.Y."/>
            <person name="Jogler C."/>
        </authorList>
    </citation>
    <scope>NUCLEOTIDE SEQUENCE [LARGE SCALE GENOMIC DNA]</scope>
    <source>
        <strain evidence="3 4">Poly41</strain>
    </source>
</reference>
<dbReference type="RefSeq" id="WP_146530369.1">
    <property type="nucleotide sequence ID" value="NZ_SJPV01000012.1"/>
</dbReference>
<dbReference type="Gene3D" id="1.10.1200.10">
    <property type="entry name" value="ACP-like"/>
    <property type="match status" value="1"/>
</dbReference>
<accession>A0A5C6D740</accession>
<gene>
    <name evidence="3" type="ORF">Poly41_56080</name>
</gene>
<proteinExistence type="predicted"/>
<dbReference type="SUPFAM" id="SSF47336">
    <property type="entry name" value="ACP-like"/>
    <property type="match status" value="1"/>
</dbReference>
<evidence type="ECO:0000313" key="4">
    <source>
        <dbReference type="Proteomes" id="UP000319143"/>
    </source>
</evidence>
<dbReference type="Proteomes" id="UP000319143">
    <property type="component" value="Unassembled WGS sequence"/>
</dbReference>
<dbReference type="AlphaFoldDB" id="A0A5C6D740"/>
<evidence type="ECO:0000259" key="2">
    <source>
        <dbReference type="PROSITE" id="PS50075"/>
    </source>
</evidence>
<dbReference type="EMBL" id="SJPV01000012">
    <property type="protein sequence ID" value="TWU32630.1"/>
    <property type="molecule type" value="Genomic_DNA"/>
</dbReference>
<dbReference type="InterPro" id="IPR036736">
    <property type="entry name" value="ACP-like_sf"/>
</dbReference>
<protein>
    <submittedName>
        <fullName evidence="3">Acyl carrier protein</fullName>
    </submittedName>
</protein>
<dbReference type="InterPro" id="IPR009081">
    <property type="entry name" value="PP-bd_ACP"/>
</dbReference>
<name>A0A5C6D740_9BACT</name>
<keyword evidence="4" id="KW-1185">Reference proteome</keyword>
<keyword evidence="1" id="KW-1133">Transmembrane helix</keyword>
<keyword evidence="1" id="KW-0812">Transmembrane</keyword>
<feature type="domain" description="Carrier" evidence="2">
    <location>
        <begin position="222"/>
        <end position="256"/>
    </location>
</feature>